<feature type="domain" description="Succinylglutamate desuccinylase/Aspartoacylase catalytic" evidence="5">
    <location>
        <begin position="98"/>
        <end position="160"/>
    </location>
</feature>
<name>A0A162FL76_9EURY</name>
<gene>
    <name evidence="6" type="ORF">MBFIL_13350</name>
</gene>
<dbReference type="Gene3D" id="3.40.630.10">
    <property type="entry name" value="Zn peptidases"/>
    <property type="match status" value="1"/>
</dbReference>
<evidence type="ECO:0000313" key="7">
    <source>
        <dbReference type="Proteomes" id="UP000077066"/>
    </source>
</evidence>
<reference evidence="6 7" key="1">
    <citation type="submission" date="2016-04" db="EMBL/GenBank/DDBJ databases">
        <title>Genome sequence of Methanobrevibacter filiformis DSM 11501.</title>
        <authorList>
            <person name="Poehlein A."/>
            <person name="Seedorf H."/>
            <person name="Daniel R."/>
        </authorList>
    </citation>
    <scope>NUCLEOTIDE SEQUENCE [LARGE SCALE GENOMIC DNA]</scope>
    <source>
        <strain evidence="6 7">DSM 11501</strain>
    </source>
</reference>
<dbReference type="AlphaFoldDB" id="A0A162FL76"/>
<dbReference type="Pfam" id="PF24827">
    <property type="entry name" value="AstE_AspA_cat"/>
    <property type="match status" value="1"/>
</dbReference>
<dbReference type="EMBL" id="LWMT01000243">
    <property type="protein sequence ID" value="KZX11690.1"/>
    <property type="molecule type" value="Genomic_DNA"/>
</dbReference>
<evidence type="ECO:0000256" key="2">
    <source>
        <dbReference type="ARBA" id="ARBA00022723"/>
    </source>
</evidence>
<dbReference type="InterPro" id="IPR053138">
    <property type="entry name" value="N-alpha-Ac-DABA_deacetylase"/>
</dbReference>
<accession>A0A162FL76</accession>
<dbReference type="PANTHER" id="PTHR37326:SF1">
    <property type="entry name" value="BLL3975 PROTEIN"/>
    <property type="match status" value="1"/>
</dbReference>
<dbReference type="GO" id="GO:0046872">
    <property type="term" value="F:metal ion binding"/>
    <property type="evidence" value="ECO:0007669"/>
    <property type="project" value="UniProtKB-KW"/>
</dbReference>
<keyword evidence="7" id="KW-1185">Reference proteome</keyword>
<dbReference type="STRING" id="55758.MBFIL_13350"/>
<evidence type="ECO:0000256" key="4">
    <source>
        <dbReference type="ARBA" id="ARBA00022833"/>
    </source>
</evidence>
<organism evidence="6 7">
    <name type="scientific">Methanobrevibacter filiformis</name>
    <dbReference type="NCBI Taxonomy" id="55758"/>
    <lineage>
        <taxon>Archaea</taxon>
        <taxon>Methanobacteriati</taxon>
        <taxon>Methanobacteriota</taxon>
        <taxon>Methanomada group</taxon>
        <taxon>Methanobacteria</taxon>
        <taxon>Methanobacteriales</taxon>
        <taxon>Methanobacteriaceae</taxon>
        <taxon>Methanobrevibacter</taxon>
    </lineage>
</organism>
<evidence type="ECO:0000256" key="3">
    <source>
        <dbReference type="ARBA" id="ARBA00022801"/>
    </source>
</evidence>
<comment type="cofactor">
    <cofactor evidence="1">
        <name>Zn(2+)</name>
        <dbReference type="ChEBI" id="CHEBI:29105"/>
    </cofactor>
</comment>
<evidence type="ECO:0000259" key="5">
    <source>
        <dbReference type="Pfam" id="PF24827"/>
    </source>
</evidence>
<dbReference type="GO" id="GO:0016788">
    <property type="term" value="F:hydrolase activity, acting on ester bonds"/>
    <property type="evidence" value="ECO:0007669"/>
    <property type="project" value="InterPro"/>
</dbReference>
<evidence type="ECO:0000313" key="6">
    <source>
        <dbReference type="EMBL" id="KZX11690.1"/>
    </source>
</evidence>
<dbReference type="PATRIC" id="fig|55758.3.peg.1519"/>
<dbReference type="SUPFAM" id="SSF53187">
    <property type="entry name" value="Zn-dependent exopeptidases"/>
    <property type="match status" value="1"/>
</dbReference>
<dbReference type="PANTHER" id="PTHR37326">
    <property type="entry name" value="BLL3975 PROTEIN"/>
    <property type="match status" value="1"/>
</dbReference>
<dbReference type="InterPro" id="IPR055438">
    <property type="entry name" value="AstE_AspA_cat"/>
</dbReference>
<comment type="caution">
    <text evidence="6">The sequence shown here is derived from an EMBL/GenBank/DDBJ whole genome shotgun (WGS) entry which is preliminary data.</text>
</comment>
<keyword evidence="4" id="KW-0862">Zinc</keyword>
<protein>
    <submittedName>
        <fullName evidence="6">Succinylglutamate desuccinylase / aspartoacylase family protein</fullName>
    </submittedName>
</protein>
<evidence type="ECO:0000256" key="1">
    <source>
        <dbReference type="ARBA" id="ARBA00001947"/>
    </source>
</evidence>
<keyword evidence="3" id="KW-0378">Hydrolase</keyword>
<proteinExistence type="predicted"/>
<dbReference type="Proteomes" id="UP000077066">
    <property type="component" value="Unassembled WGS sequence"/>
</dbReference>
<keyword evidence="2" id="KW-0479">Metal-binding</keyword>
<sequence length="285" mass="31085">MIFILNNKFKKILIAILILSVFMVSFHGVSAAGTTETTNITTLIKNVPKITTLKWKTGGDVKKNYAIKKSIPKSKLVNKVVKDAKYGTPIVRFGNGSGKKVFIVAGVHGNEIASQIAALKLIQTLEKKKYVKGTIYIIPFTAPWVTAHNSRFYKGKNLNSVANEKNTVTNKIINLAKNYKVVAVGDFHCTQPGGVPGRNIILGTKIPNLSSANMAKGIAKIVNMPYKNEKYAAVSYPGALEDNLSVRGIPAVTCEVKIPHGTINKKATALSLRQMNGFLKYNKLL</sequence>